<dbReference type="InterPro" id="IPR039422">
    <property type="entry name" value="MarR/SlyA-like"/>
</dbReference>
<dbReference type="SMART" id="SM00347">
    <property type="entry name" value="HTH_MARR"/>
    <property type="match status" value="1"/>
</dbReference>
<evidence type="ECO:0000256" key="1">
    <source>
        <dbReference type="ARBA" id="ARBA00023125"/>
    </source>
</evidence>
<evidence type="ECO:0000313" key="4">
    <source>
        <dbReference type="Proteomes" id="UP000321363"/>
    </source>
</evidence>
<dbReference type="RefSeq" id="WP_146948241.1">
    <property type="nucleotide sequence ID" value="NZ_VOQF01000005.1"/>
</dbReference>
<organism evidence="3 4">
    <name type="scientific">Metabacillus litoralis</name>
    <dbReference type="NCBI Taxonomy" id="152268"/>
    <lineage>
        <taxon>Bacteria</taxon>
        <taxon>Bacillati</taxon>
        <taxon>Bacillota</taxon>
        <taxon>Bacilli</taxon>
        <taxon>Bacillales</taxon>
        <taxon>Bacillaceae</taxon>
        <taxon>Metabacillus</taxon>
    </lineage>
</organism>
<dbReference type="PANTHER" id="PTHR33164">
    <property type="entry name" value="TRANSCRIPTIONAL REGULATOR, MARR FAMILY"/>
    <property type="match status" value="1"/>
</dbReference>
<dbReference type="GO" id="GO:0003677">
    <property type="term" value="F:DNA binding"/>
    <property type="evidence" value="ECO:0007669"/>
    <property type="project" value="UniProtKB-KW"/>
</dbReference>
<protein>
    <submittedName>
        <fullName evidence="3">MarR family transcriptional regulator</fullName>
    </submittedName>
</protein>
<gene>
    <name evidence="3" type="ORF">FS935_10365</name>
</gene>
<sequence length="153" mass="17928">MNDKHIEELINRYLVVSFAVTKKGENLVKDSIGDFITNDQHYTLRYIHKVGTCTSTELSEEFDVKRSAITAIINRLTEKELIKRTRDENDRRVIYLTLTEKGTELYVKTEEKIRKLVESIITSFDESEITSFIETYEKLNSLLDNLKECKLEE</sequence>
<dbReference type="Proteomes" id="UP000321363">
    <property type="component" value="Unassembled WGS sequence"/>
</dbReference>
<keyword evidence="1" id="KW-0238">DNA-binding</keyword>
<dbReference type="EMBL" id="VOQF01000005">
    <property type="protein sequence ID" value="TXC91289.1"/>
    <property type="molecule type" value="Genomic_DNA"/>
</dbReference>
<comment type="caution">
    <text evidence="3">The sequence shown here is derived from an EMBL/GenBank/DDBJ whole genome shotgun (WGS) entry which is preliminary data.</text>
</comment>
<dbReference type="InterPro" id="IPR036390">
    <property type="entry name" value="WH_DNA-bd_sf"/>
</dbReference>
<dbReference type="SUPFAM" id="SSF46785">
    <property type="entry name" value="Winged helix' DNA-binding domain"/>
    <property type="match status" value="1"/>
</dbReference>
<dbReference type="PROSITE" id="PS50995">
    <property type="entry name" value="HTH_MARR_2"/>
    <property type="match status" value="1"/>
</dbReference>
<dbReference type="InterPro" id="IPR036388">
    <property type="entry name" value="WH-like_DNA-bd_sf"/>
</dbReference>
<proteinExistence type="predicted"/>
<dbReference type="InterPro" id="IPR000835">
    <property type="entry name" value="HTH_MarR-typ"/>
</dbReference>
<evidence type="ECO:0000313" key="3">
    <source>
        <dbReference type="EMBL" id="TXC91289.1"/>
    </source>
</evidence>
<dbReference type="Gene3D" id="1.10.10.10">
    <property type="entry name" value="Winged helix-like DNA-binding domain superfamily/Winged helix DNA-binding domain"/>
    <property type="match status" value="1"/>
</dbReference>
<dbReference type="Pfam" id="PF01047">
    <property type="entry name" value="MarR"/>
    <property type="match status" value="1"/>
</dbReference>
<dbReference type="PANTHER" id="PTHR33164:SF99">
    <property type="entry name" value="MARR FAMILY REGULATORY PROTEIN"/>
    <property type="match status" value="1"/>
</dbReference>
<name>A0A5C6W092_9BACI</name>
<dbReference type="OrthoDB" id="3254893at2"/>
<keyword evidence="4" id="KW-1185">Reference proteome</keyword>
<feature type="domain" description="HTH marR-type" evidence="2">
    <location>
        <begin position="1"/>
        <end position="141"/>
    </location>
</feature>
<accession>A0A5C6W092</accession>
<evidence type="ECO:0000259" key="2">
    <source>
        <dbReference type="PROSITE" id="PS50995"/>
    </source>
</evidence>
<dbReference type="GO" id="GO:0006950">
    <property type="term" value="P:response to stress"/>
    <property type="evidence" value="ECO:0007669"/>
    <property type="project" value="TreeGrafter"/>
</dbReference>
<dbReference type="AlphaFoldDB" id="A0A5C6W092"/>
<dbReference type="GO" id="GO:0003700">
    <property type="term" value="F:DNA-binding transcription factor activity"/>
    <property type="evidence" value="ECO:0007669"/>
    <property type="project" value="InterPro"/>
</dbReference>
<reference evidence="3 4" key="1">
    <citation type="journal article" date="2005" name="Int. J. Syst. Evol. Microbiol.">
        <title>Bacillus litoralis sp. nov., isolated from a tidal flat of the Yellow Sea in Korea.</title>
        <authorList>
            <person name="Yoon J.H."/>
            <person name="Oh T.K."/>
        </authorList>
    </citation>
    <scope>NUCLEOTIDE SEQUENCE [LARGE SCALE GENOMIC DNA]</scope>
    <source>
        <strain evidence="3 4">SW-211</strain>
    </source>
</reference>
<dbReference type="PRINTS" id="PR00598">
    <property type="entry name" value="HTHMARR"/>
</dbReference>